<dbReference type="Proteomes" id="UP000236728">
    <property type="component" value="Unassembled WGS sequence"/>
</dbReference>
<keyword evidence="6" id="KW-1185">Reference proteome</keyword>
<sequence length="563" mass="60855">MTTECLPISSLPGISAIFRDYAESGALTGARPTGADAATDARDMALLRRCYPSDPFSYHWAKAAPELPQEHREKLVAELLRQAEAHNAGESAKVAIGKLRDGAAAVVTGQQVGLFGGPLLSLLKAATAIRKAQEATRISGREHVAIFWLATEDHDLAEVDMVDLPTKTEIEEIKLGLKVERPVPVGNIRVDSVGQDALDAAIDHASELIAWGPVAELLRECYAAEGATLASAFARLLASIFAEFGLILIDAASREVHALGASTLRSAIEQVDTLDAALLQRTKELEGAGYHAQVLVTPGHSLLFLIDENGARLPLRRVKAEDGTTQWKAGMRLYTTADLLAILEASPERLSPNALLRAVMQDTILPTSAYVGGPAEIAYFAQSAVVYKAILGRVTAVLPRLSATLISPEIGKLLDLHEVSFEQVVAARTIDDLALRLGARAMPIEGKRKIAAVGNAMDTELNALTEYMTAMSADLGRTAGISANKMRYQMDRLRRMAARFELEKETSLRKHATAMMLELFPEGHLQERLLGGIWALSKFGEALPELLVQNASQECPGHRVIRF</sequence>
<dbReference type="HAMAP" id="MF_01867">
    <property type="entry name" value="BshC"/>
    <property type="match status" value="1"/>
</dbReference>
<dbReference type="InterPro" id="IPR011199">
    <property type="entry name" value="Bacillithiol_biosynth_BshC"/>
</dbReference>
<feature type="domain" description="Bacillithiol biosynthesis BshC C-terminal coiled-coil" evidence="4">
    <location>
        <begin position="403"/>
        <end position="562"/>
    </location>
</feature>
<organism evidence="5 6">
    <name type="scientific">Bryocella elongata</name>
    <dbReference type="NCBI Taxonomy" id="863522"/>
    <lineage>
        <taxon>Bacteria</taxon>
        <taxon>Pseudomonadati</taxon>
        <taxon>Acidobacteriota</taxon>
        <taxon>Terriglobia</taxon>
        <taxon>Terriglobales</taxon>
        <taxon>Acidobacteriaceae</taxon>
        <taxon>Bryocella</taxon>
    </lineage>
</organism>
<protein>
    <recommendedName>
        <fullName evidence="2">Putative cysteine ligase BshC</fullName>
        <ecNumber evidence="2">6.-.-.-</ecNumber>
    </recommendedName>
</protein>
<evidence type="ECO:0000256" key="2">
    <source>
        <dbReference type="HAMAP-Rule" id="MF_01867"/>
    </source>
</evidence>
<evidence type="ECO:0000259" key="4">
    <source>
        <dbReference type="Pfam" id="PF24850"/>
    </source>
</evidence>
<comment type="similarity">
    <text evidence="2">Belongs to the BshC family.</text>
</comment>
<dbReference type="RefSeq" id="WP_103933629.1">
    <property type="nucleotide sequence ID" value="NZ_FNVA01000004.1"/>
</dbReference>
<dbReference type="EMBL" id="FNVA01000004">
    <property type="protein sequence ID" value="SEG37672.1"/>
    <property type="molecule type" value="Genomic_DNA"/>
</dbReference>
<evidence type="ECO:0000259" key="3">
    <source>
        <dbReference type="Pfam" id="PF10079"/>
    </source>
</evidence>
<keyword evidence="1 2" id="KW-0436">Ligase</keyword>
<gene>
    <name evidence="2" type="primary">bshC</name>
    <name evidence="5" type="ORF">SAMN05421819_2767</name>
</gene>
<dbReference type="Pfam" id="PF10079">
    <property type="entry name" value="Rossmann-like_BshC"/>
    <property type="match status" value="1"/>
</dbReference>
<reference evidence="5 6" key="1">
    <citation type="submission" date="2016-10" db="EMBL/GenBank/DDBJ databases">
        <authorList>
            <person name="de Groot N.N."/>
        </authorList>
    </citation>
    <scope>NUCLEOTIDE SEQUENCE [LARGE SCALE GENOMIC DNA]</scope>
    <source>
        <strain evidence="5 6">DSM 22489</strain>
    </source>
</reference>
<proteinExistence type="inferred from homology"/>
<dbReference type="NCBIfam" id="TIGR03998">
    <property type="entry name" value="thiol_BshC"/>
    <property type="match status" value="1"/>
</dbReference>
<dbReference type="InterPro" id="IPR055398">
    <property type="entry name" value="Rossmann-like_BshC"/>
</dbReference>
<evidence type="ECO:0000256" key="1">
    <source>
        <dbReference type="ARBA" id="ARBA00022598"/>
    </source>
</evidence>
<accession>A0A1H5ZN91</accession>
<feature type="domain" description="Bacillithiol biosynthesis BshC N-terminal Rossmann-like" evidence="3">
    <location>
        <begin position="62"/>
        <end position="401"/>
    </location>
</feature>
<dbReference type="AlphaFoldDB" id="A0A1H5ZN91"/>
<dbReference type="InterPro" id="IPR055399">
    <property type="entry name" value="CC_BshC"/>
</dbReference>
<dbReference type="EC" id="6.-.-.-" evidence="2"/>
<dbReference type="GO" id="GO:0016874">
    <property type="term" value="F:ligase activity"/>
    <property type="evidence" value="ECO:0007669"/>
    <property type="project" value="UniProtKB-UniRule"/>
</dbReference>
<dbReference type="Pfam" id="PF24850">
    <property type="entry name" value="CC_BshC"/>
    <property type="match status" value="1"/>
</dbReference>
<dbReference type="OrthoDB" id="9765151at2"/>
<evidence type="ECO:0000313" key="5">
    <source>
        <dbReference type="EMBL" id="SEG37672.1"/>
    </source>
</evidence>
<evidence type="ECO:0000313" key="6">
    <source>
        <dbReference type="Proteomes" id="UP000236728"/>
    </source>
</evidence>
<name>A0A1H5ZN91_9BACT</name>